<dbReference type="EMBL" id="HACG01006969">
    <property type="protein sequence ID" value="CEK53834.1"/>
    <property type="molecule type" value="Transcribed_RNA"/>
</dbReference>
<dbReference type="AlphaFoldDB" id="A0A0B6YCD1"/>
<keyword evidence="1" id="KW-0472">Membrane</keyword>
<evidence type="ECO:0000256" key="1">
    <source>
        <dbReference type="SAM" id="Phobius"/>
    </source>
</evidence>
<proteinExistence type="predicted"/>
<keyword evidence="1" id="KW-1133">Transmembrane helix</keyword>
<organism evidence="2">
    <name type="scientific">Arion vulgaris</name>
    <dbReference type="NCBI Taxonomy" id="1028688"/>
    <lineage>
        <taxon>Eukaryota</taxon>
        <taxon>Metazoa</taxon>
        <taxon>Spiralia</taxon>
        <taxon>Lophotrochozoa</taxon>
        <taxon>Mollusca</taxon>
        <taxon>Gastropoda</taxon>
        <taxon>Heterobranchia</taxon>
        <taxon>Euthyneura</taxon>
        <taxon>Panpulmonata</taxon>
        <taxon>Eupulmonata</taxon>
        <taxon>Stylommatophora</taxon>
        <taxon>Helicina</taxon>
        <taxon>Arionoidea</taxon>
        <taxon>Arionidae</taxon>
        <taxon>Arion</taxon>
    </lineage>
</organism>
<name>A0A0B6YCD1_9EUPU</name>
<protein>
    <submittedName>
        <fullName evidence="2">Uncharacterized protein</fullName>
    </submittedName>
</protein>
<gene>
    <name evidence="2" type="primary">ORF21331</name>
</gene>
<sequence>NIITIEMLNILTMILTLGLTIAAVEQRSRWCGARCENLHEMDCPDEDQCPESESTNEQDDVEWDVNVVCVSPCKKLKETCTSSCLQAYDQCNINYDTSLLTTTPREDCFVDCFEKLFESLQ</sequence>
<reference evidence="2" key="1">
    <citation type="submission" date="2014-12" db="EMBL/GenBank/DDBJ databases">
        <title>Insight into the proteome of Arion vulgaris.</title>
        <authorList>
            <person name="Aradska J."/>
            <person name="Bulat T."/>
            <person name="Smidak R."/>
            <person name="Sarate P."/>
            <person name="Gangsoo J."/>
            <person name="Sialana F."/>
            <person name="Bilban M."/>
            <person name="Lubec G."/>
        </authorList>
    </citation>
    <scope>NUCLEOTIDE SEQUENCE</scope>
    <source>
        <tissue evidence="2">Skin</tissue>
    </source>
</reference>
<feature type="non-terminal residue" evidence="2">
    <location>
        <position position="1"/>
    </location>
</feature>
<feature type="non-terminal residue" evidence="2">
    <location>
        <position position="121"/>
    </location>
</feature>
<evidence type="ECO:0000313" key="2">
    <source>
        <dbReference type="EMBL" id="CEK53834.1"/>
    </source>
</evidence>
<feature type="transmembrane region" description="Helical" evidence="1">
    <location>
        <begin position="6"/>
        <end position="24"/>
    </location>
</feature>
<keyword evidence="1" id="KW-0812">Transmembrane</keyword>
<accession>A0A0B6YCD1</accession>